<evidence type="ECO:0000313" key="1">
    <source>
        <dbReference type="EMBL" id="KAK7045262.1"/>
    </source>
</evidence>
<evidence type="ECO:0008006" key="3">
    <source>
        <dbReference type="Google" id="ProtNLM"/>
    </source>
</evidence>
<protein>
    <recommendedName>
        <fullName evidence="3">F-box domain-containing protein</fullName>
    </recommendedName>
</protein>
<gene>
    <name evidence="1" type="ORF">R3P38DRAFT_191186</name>
</gene>
<name>A0AAW0D347_9AGAR</name>
<reference evidence="1 2" key="1">
    <citation type="journal article" date="2024" name="J Genomics">
        <title>Draft genome sequencing and assembly of Favolaschia claudopus CIRM-BRFM 2984 isolated from oak limbs.</title>
        <authorList>
            <person name="Navarro D."/>
            <person name="Drula E."/>
            <person name="Chaduli D."/>
            <person name="Cazenave R."/>
            <person name="Ahrendt S."/>
            <person name="Wang J."/>
            <person name="Lipzen A."/>
            <person name="Daum C."/>
            <person name="Barry K."/>
            <person name="Grigoriev I.V."/>
            <person name="Favel A."/>
            <person name="Rosso M.N."/>
            <person name="Martin F."/>
        </authorList>
    </citation>
    <scope>NUCLEOTIDE SEQUENCE [LARGE SCALE GENOMIC DNA]</scope>
    <source>
        <strain evidence="1 2">CIRM-BRFM 2984</strain>
    </source>
</reference>
<accession>A0AAW0D347</accession>
<dbReference type="EMBL" id="JAWWNJ010000011">
    <property type="protein sequence ID" value="KAK7045262.1"/>
    <property type="molecule type" value="Genomic_DNA"/>
</dbReference>
<evidence type="ECO:0000313" key="2">
    <source>
        <dbReference type="Proteomes" id="UP001362999"/>
    </source>
</evidence>
<proteinExistence type="predicted"/>
<sequence length="280" mass="31459">MDPLLPPELERKIFETAAIHDRSSIPNILRVCHRAHTWIEPFLYRVLIVSDYRSPALVALKKKPTEFKKIAVRHVFIEAYGDRTDASDLLAGLTEIESLAIDTPDRKSLLRVVDTLHIQRLNLRAPRSDTAQWAHATLSRPLISSVTHLELYYDTGEDSPIQSWAAWSGITTLPALTHLCVSDDLASLFLRPVLESRSPASKLQVFIVGYWDSWMKTHATQFALNPPIGDPRLVVMMLSSLKEDWVAGVTGGEDFWARADAFLAAKKRGDIGGSVYFLEE</sequence>
<comment type="caution">
    <text evidence="1">The sequence shown here is derived from an EMBL/GenBank/DDBJ whole genome shotgun (WGS) entry which is preliminary data.</text>
</comment>
<keyword evidence="2" id="KW-1185">Reference proteome</keyword>
<dbReference type="Proteomes" id="UP001362999">
    <property type="component" value="Unassembled WGS sequence"/>
</dbReference>
<dbReference type="AlphaFoldDB" id="A0AAW0D347"/>
<organism evidence="1 2">
    <name type="scientific">Favolaschia claudopus</name>
    <dbReference type="NCBI Taxonomy" id="2862362"/>
    <lineage>
        <taxon>Eukaryota</taxon>
        <taxon>Fungi</taxon>
        <taxon>Dikarya</taxon>
        <taxon>Basidiomycota</taxon>
        <taxon>Agaricomycotina</taxon>
        <taxon>Agaricomycetes</taxon>
        <taxon>Agaricomycetidae</taxon>
        <taxon>Agaricales</taxon>
        <taxon>Marasmiineae</taxon>
        <taxon>Mycenaceae</taxon>
        <taxon>Favolaschia</taxon>
    </lineage>
</organism>